<comment type="caution">
    <text evidence="2">The sequence shown here is derived from an EMBL/GenBank/DDBJ whole genome shotgun (WGS) entry which is preliminary data.</text>
</comment>
<keyword evidence="1" id="KW-1133">Transmembrane helix</keyword>
<dbReference type="Proteomes" id="UP001597040">
    <property type="component" value="Unassembled WGS sequence"/>
</dbReference>
<keyword evidence="1" id="KW-0812">Transmembrane</keyword>
<sequence length="127" mass="14277">MKKILSFISNQEGFVLPYVLFFAALALFVVIASTDRYSNDVQITHNQIEQIRIETLVQMGRAKLLDELAHIPQDSPITYSFPDGVVEISIISIKDNQYNLHLNVTTSSGSVYDTTNTLTLIENNLDN</sequence>
<gene>
    <name evidence="2" type="primary">comGG</name>
    <name evidence="2" type="ORF">ACFQ3N_08715</name>
</gene>
<accession>A0ABW3LJI3</accession>
<evidence type="ECO:0000313" key="3">
    <source>
        <dbReference type="Proteomes" id="UP001597040"/>
    </source>
</evidence>
<protein>
    <submittedName>
        <fullName evidence="2">Competence type IV pilus minor pilin ComGG</fullName>
    </submittedName>
</protein>
<organism evidence="2 3">
    <name type="scientific">Virgibacillus byunsanensis</name>
    <dbReference type="NCBI Taxonomy" id="570945"/>
    <lineage>
        <taxon>Bacteria</taxon>
        <taxon>Bacillati</taxon>
        <taxon>Bacillota</taxon>
        <taxon>Bacilli</taxon>
        <taxon>Bacillales</taxon>
        <taxon>Bacillaceae</taxon>
        <taxon>Virgibacillus</taxon>
    </lineage>
</organism>
<dbReference type="RefSeq" id="WP_390361487.1">
    <property type="nucleotide sequence ID" value="NZ_JBHTKJ010000021.1"/>
</dbReference>
<proteinExistence type="predicted"/>
<feature type="transmembrane region" description="Helical" evidence="1">
    <location>
        <begin position="12"/>
        <end position="32"/>
    </location>
</feature>
<reference evidence="3" key="1">
    <citation type="journal article" date="2019" name="Int. J. Syst. Evol. Microbiol.">
        <title>The Global Catalogue of Microorganisms (GCM) 10K type strain sequencing project: providing services to taxonomists for standard genome sequencing and annotation.</title>
        <authorList>
            <consortium name="The Broad Institute Genomics Platform"/>
            <consortium name="The Broad Institute Genome Sequencing Center for Infectious Disease"/>
            <person name="Wu L."/>
            <person name="Ma J."/>
        </authorList>
    </citation>
    <scope>NUCLEOTIDE SEQUENCE [LARGE SCALE GENOMIC DNA]</scope>
    <source>
        <strain evidence="3">CCUG 56754</strain>
    </source>
</reference>
<evidence type="ECO:0000256" key="1">
    <source>
        <dbReference type="SAM" id="Phobius"/>
    </source>
</evidence>
<evidence type="ECO:0000313" key="2">
    <source>
        <dbReference type="EMBL" id="MFD1038477.1"/>
    </source>
</evidence>
<keyword evidence="1" id="KW-0472">Membrane</keyword>
<dbReference type="EMBL" id="JBHTKJ010000021">
    <property type="protein sequence ID" value="MFD1038477.1"/>
    <property type="molecule type" value="Genomic_DNA"/>
</dbReference>
<keyword evidence="3" id="KW-1185">Reference proteome</keyword>
<name>A0ABW3LJI3_9BACI</name>